<dbReference type="PANTHER" id="PTHR37809">
    <property type="entry name" value="RIBOSOMAL PROTEIN S12 METHYLTHIOTRANSFERASE ACCESSORY FACTOR YCAO"/>
    <property type="match status" value="1"/>
</dbReference>
<organism evidence="2 3">
    <name type="scientific">Sorangium cellulosum</name>
    <name type="common">Polyangium cellulosum</name>
    <dbReference type="NCBI Taxonomy" id="56"/>
    <lineage>
        <taxon>Bacteria</taxon>
        <taxon>Pseudomonadati</taxon>
        <taxon>Myxococcota</taxon>
        <taxon>Polyangia</taxon>
        <taxon>Polyangiales</taxon>
        <taxon>Polyangiaceae</taxon>
        <taxon>Sorangium</taxon>
    </lineage>
</organism>
<accession>A0A150PFQ7</accession>
<dbReference type="InterPro" id="IPR035985">
    <property type="entry name" value="Ubiquitin-activating_enz"/>
</dbReference>
<evidence type="ECO:0000313" key="3">
    <source>
        <dbReference type="Proteomes" id="UP000075420"/>
    </source>
</evidence>
<dbReference type="NCBIfam" id="TIGR03604">
    <property type="entry name" value="TOMM_cyclo_SagD"/>
    <property type="match status" value="1"/>
</dbReference>
<dbReference type="InterPro" id="IPR003776">
    <property type="entry name" value="YcaO-like_dom"/>
</dbReference>
<protein>
    <recommendedName>
        <fullName evidence="1">YcaO domain-containing protein</fullName>
    </recommendedName>
</protein>
<comment type="caution">
    <text evidence="2">The sequence shown here is derived from an EMBL/GenBank/DDBJ whole genome shotgun (WGS) entry which is preliminary data.</text>
</comment>
<dbReference type="SUPFAM" id="SSF69572">
    <property type="entry name" value="Activating enzymes of the ubiquitin-like proteins"/>
    <property type="match status" value="1"/>
</dbReference>
<dbReference type="Gene3D" id="3.40.50.720">
    <property type="entry name" value="NAD(P)-binding Rossmann-like Domain"/>
    <property type="match status" value="1"/>
</dbReference>
<dbReference type="Pfam" id="PF02624">
    <property type="entry name" value="YcaO"/>
    <property type="match status" value="1"/>
</dbReference>
<dbReference type="Gene3D" id="3.30.40.250">
    <property type="match status" value="1"/>
</dbReference>
<dbReference type="EMBL" id="JELY01001813">
    <property type="protein sequence ID" value="KYF54507.1"/>
    <property type="molecule type" value="Genomic_DNA"/>
</dbReference>
<gene>
    <name evidence="2" type="ORF">BE08_03810</name>
</gene>
<dbReference type="AlphaFoldDB" id="A0A150PFQ7"/>
<dbReference type="GO" id="GO:0008641">
    <property type="term" value="F:ubiquitin-like modifier activating enzyme activity"/>
    <property type="evidence" value="ECO:0007669"/>
    <property type="project" value="InterPro"/>
</dbReference>
<feature type="domain" description="YcaO" evidence="1">
    <location>
        <begin position="363"/>
        <end position="723"/>
    </location>
</feature>
<dbReference type="Pfam" id="PF00899">
    <property type="entry name" value="ThiF"/>
    <property type="match status" value="1"/>
</dbReference>
<evidence type="ECO:0000313" key="2">
    <source>
        <dbReference type="EMBL" id="KYF54507.1"/>
    </source>
</evidence>
<name>A0A150PFQ7_SORCE</name>
<dbReference type="InterPro" id="IPR000594">
    <property type="entry name" value="ThiF_NAD_FAD-bd"/>
</dbReference>
<dbReference type="PROSITE" id="PS51664">
    <property type="entry name" value="YCAO"/>
    <property type="match status" value="1"/>
</dbReference>
<dbReference type="InterPro" id="IPR027624">
    <property type="entry name" value="TOMM_cyclo_SagD"/>
</dbReference>
<dbReference type="NCBIfam" id="TIGR03882">
    <property type="entry name" value="cyclo_dehyd_2"/>
    <property type="match status" value="1"/>
</dbReference>
<evidence type="ECO:0000259" key="1">
    <source>
        <dbReference type="PROSITE" id="PS51664"/>
    </source>
</evidence>
<dbReference type="InterPro" id="IPR022291">
    <property type="entry name" value="Bacteriocin_synth_cyclodeHase"/>
</dbReference>
<dbReference type="Gene3D" id="3.30.1330.230">
    <property type="match status" value="1"/>
</dbReference>
<sequence>MAIQLPSAITTAPSLEGTAPCAPAEAHESLERARVLVVGLEPWGAVAATELASAGVGALHVLDDREVTVDDLGPFAEVDLGNGRAQSLLLALSRIAPGCAVTLGALRATADRPLIEEDTGWDLILTCVSGDDLVVLQSVARFADAASILSLSAHLEGLEAVIGPAVVPGETACWDCCRLRRLATSDRPEADHALQASLLAGRPARRARTYLAPTAAFLGHAVALAAIDLLVNRAASRLAGHFVVQNLVDLEASSHAVLQMPWCEVCGGAAGALREGRARRGPHRGPHRGSTARLRDARDPAALRRMLAGIVDARAGIVKHLWLGLPSPALAPETPLIATALLSNTTDGSGPTHHCDEPQVGTGKGTTAVDALIRATGEAVERYAAGIFDEQGLLRAPVADMKGDFIAPERLCLYSEEQYARPGFPYDRLDPTTPIEWTVGRWLDSRAPVVVPALPTYYGNCAGPGAYFCQVTSNGLAAGPTLEAASMGAALELIERDAFMISWLARRPGRRILPDDAVDPEAHEIARQLAQRGARIELYLLDAGIAVPVVMCVGYGDGKRWPGAVVSIAAHLSPLTAIRKAVLEQGQIVNYVFRMMTGEQLAIPERPEDVRTLEDHAIYYVPPSRAAAFSFLRKGGTVTAAELEEPEEVTLSELARRVQAAGMRIAIVDVTSPDLAATPFRVARALGPDFQQIHFGHELARLGNPRLHAMAPRGLNPDPHPMA</sequence>
<reference evidence="2 3" key="1">
    <citation type="submission" date="2014-02" db="EMBL/GenBank/DDBJ databases">
        <title>The small core and large imbalanced accessory genome model reveals a collaborative survival strategy of Sorangium cellulosum strains in nature.</title>
        <authorList>
            <person name="Han K."/>
            <person name="Peng R."/>
            <person name="Blom J."/>
            <person name="Li Y.-Z."/>
        </authorList>
    </citation>
    <scope>NUCLEOTIDE SEQUENCE [LARGE SCALE GENOMIC DNA]</scope>
    <source>
        <strain evidence="2 3">So0157-25</strain>
    </source>
</reference>
<proteinExistence type="predicted"/>
<dbReference type="Gene3D" id="3.30.160.660">
    <property type="match status" value="1"/>
</dbReference>
<dbReference type="PANTHER" id="PTHR37809:SF1">
    <property type="entry name" value="RIBOSOMAL PROTEIN S12 METHYLTHIOTRANSFERASE ACCESSORY FACTOR YCAO"/>
    <property type="match status" value="1"/>
</dbReference>
<dbReference type="Proteomes" id="UP000075420">
    <property type="component" value="Unassembled WGS sequence"/>
</dbReference>